<evidence type="ECO:0000313" key="3">
    <source>
        <dbReference type="Proteomes" id="UP001152604"/>
    </source>
</evidence>
<evidence type="ECO:0000313" key="2">
    <source>
        <dbReference type="EMBL" id="CAH2399910.1"/>
    </source>
</evidence>
<organism evidence="2 3">
    <name type="scientific">Mesorhizobium ventifaucium</name>
    <dbReference type="NCBI Taxonomy" id="666020"/>
    <lineage>
        <taxon>Bacteria</taxon>
        <taxon>Pseudomonadati</taxon>
        <taxon>Pseudomonadota</taxon>
        <taxon>Alphaproteobacteria</taxon>
        <taxon>Hyphomicrobiales</taxon>
        <taxon>Phyllobacteriaceae</taxon>
        <taxon>Mesorhizobium</taxon>
    </lineage>
</organism>
<feature type="transmembrane region" description="Helical" evidence="1">
    <location>
        <begin position="12"/>
        <end position="32"/>
    </location>
</feature>
<dbReference type="Proteomes" id="UP001152604">
    <property type="component" value="Unassembled WGS sequence"/>
</dbReference>
<accession>A0ABM9DT92</accession>
<comment type="caution">
    <text evidence="2">The sequence shown here is derived from an EMBL/GenBank/DDBJ whole genome shotgun (WGS) entry which is preliminary data.</text>
</comment>
<evidence type="ECO:0000256" key="1">
    <source>
        <dbReference type="SAM" id="Phobius"/>
    </source>
</evidence>
<keyword evidence="1" id="KW-0812">Transmembrane</keyword>
<reference evidence="2" key="1">
    <citation type="submission" date="2022-03" db="EMBL/GenBank/DDBJ databases">
        <authorList>
            <person name="Brunel B."/>
        </authorList>
    </citation>
    <scope>NUCLEOTIDE SEQUENCE</scope>
    <source>
        <strain evidence="2">STM4922sample</strain>
    </source>
</reference>
<protein>
    <submittedName>
        <fullName evidence="2">Uncharacterized protein</fullName>
    </submittedName>
</protein>
<dbReference type="EMBL" id="CAKXZS010000016">
    <property type="protein sequence ID" value="CAH2399910.1"/>
    <property type="molecule type" value="Genomic_DNA"/>
</dbReference>
<keyword evidence="1" id="KW-1133">Transmembrane helix</keyword>
<name>A0ABM9DT92_9HYPH</name>
<sequence>MTRRGIVAPRFVGLALLGWGTVATLIMLPSGFPLPVLVLIGLCLGERQGTKAQ</sequence>
<keyword evidence="3" id="KW-1185">Reference proteome</keyword>
<keyword evidence="1" id="KW-0472">Membrane</keyword>
<gene>
    <name evidence="2" type="ORF">MES4922_230002</name>
</gene>
<proteinExistence type="predicted"/>